<protein>
    <submittedName>
        <fullName evidence="3">Spore germination protein YaaH</fullName>
    </submittedName>
</protein>
<organism evidence="3 4">
    <name type="scientific">Paenibacillus sediminis</name>
    <dbReference type="NCBI Taxonomy" id="664909"/>
    <lineage>
        <taxon>Bacteria</taxon>
        <taxon>Bacillati</taxon>
        <taxon>Bacillota</taxon>
        <taxon>Bacilli</taxon>
        <taxon>Bacillales</taxon>
        <taxon>Paenibacillaceae</taxon>
        <taxon>Paenibacillus</taxon>
    </lineage>
</organism>
<proteinExistence type="predicted"/>
<dbReference type="SUPFAM" id="SSF55383">
    <property type="entry name" value="Copper amine oxidase, domain N"/>
    <property type="match status" value="1"/>
</dbReference>
<dbReference type="Pfam" id="PF00704">
    <property type="entry name" value="Glyco_hydro_18"/>
    <property type="match status" value="1"/>
</dbReference>
<dbReference type="InterPro" id="IPR012854">
    <property type="entry name" value="Cu_amine_oxidase-like_N"/>
</dbReference>
<evidence type="ECO:0000313" key="3">
    <source>
        <dbReference type="EMBL" id="MBP1936105.1"/>
    </source>
</evidence>
<name>A0ABS4H0Q2_9BACL</name>
<dbReference type="Pfam" id="PF07833">
    <property type="entry name" value="Cu_amine_oxidN1"/>
    <property type="match status" value="1"/>
</dbReference>
<dbReference type="Gene3D" id="3.30.457.10">
    <property type="entry name" value="Copper amine oxidase-like, N-terminal domain"/>
    <property type="match status" value="1"/>
</dbReference>
<dbReference type="Gene3D" id="3.20.20.80">
    <property type="entry name" value="Glycosidases"/>
    <property type="match status" value="1"/>
</dbReference>
<dbReference type="RefSeq" id="WP_209845884.1">
    <property type="nucleotide sequence ID" value="NZ_CBCRVE010000002.1"/>
</dbReference>
<dbReference type="PANTHER" id="PTHR46066">
    <property type="entry name" value="CHITINASE DOMAIN-CONTAINING PROTEIN 1 FAMILY MEMBER"/>
    <property type="match status" value="1"/>
</dbReference>
<dbReference type="PROSITE" id="PS51910">
    <property type="entry name" value="GH18_2"/>
    <property type="match status" value="1"/>
</dbReference>
<gene>
    <name evidence="3" type="ORF">J2Z20_000966</name>
</gene>
<keyword evidence="4" id="KW-1185">Reference proteome</keyword>
<evidence type="ECO:0000313" key="4">
    <source>
        <dbReference type="Proteomes" id="UP001519273"/>
    </source>
</evidence>
<dbReference type="InterPro" id="IPR001223">
    <property type="entry name" value="Glyco_hydro18_cat"/>
</dbReference>
<dbReference type="Proteomes" id="UP001519273">
    <property type="component" value="Unassembled WGS sequence"/>
</dbReference>
<evidence type="ECO:0000256" key="1">
    <source>
        <dbReference type="SAM" id="SignalP"/>
    </source>
</evidence>
<dbReference type="EMBL" id="JAGGKP010000001">
    <property type="protein sequence ID" value="MBP1936105.1"/>
    <property type="molecule type" value="Genomic_DNA"/>
</dbReference>
<dbReference type="InterPro" id="IPR017853">
    <property type="entry name" value="GH"/>
</dbReference>
<accession>A0ABS4H0Q2</accession>
<comment type="caution">
    <text evidence="3">The sequence shown here is derived from an EMBL/GenBank/DDBJ whole genome shotgun (WGS) entry which is preliminary data.</text>
</comment>
<feature type="signal peptide" evidence="1">
    <location>
        <begin position="1"/>
        <end position="22"/>
    </location>
</feature>
<keyword evidence="1" id="KW-0732">Signal</keyword>
<dbReference type="SUPFAM" id="SSF51445">
    <property type="entry name" value="(Trans)glycosidases"/>
    <property type="match status" value="1"/>
</dbReference>
<evidence type="ECO:0000259" key="2">
    <source>
        <dbReference type="PROSITE" id="PS51910"/>
    </source>
</evidence>
<feature type="domain" description="GH18" evidence="2">
    <location>
        <begin position="132"/>
        <end position="411"/>
    </location>
</feature>
<dbReference type="PANTHER" id="PTHR46066:SF2">
    <property type="entry name" value="CHITINASE DOMAIN-CONTAINING PROTEIN 1"/>
    <property type="match status" value="1"/>
</dbReference>
<dbReference type="InterPro" id="IPR036582">
    <property type="entry name" value="Mao_N_sf"/>
</dbReference>
<reference evidence="3 4" key="1">
    <citation type="submission" date="2021-03" db="EMBL/GenBank/DDBJ databases">
        <title>Genomic Encyclopedia of Type Strains, Phase IV (KMG-IV): sequencing the most valuable type-strain genomes for metagenomic binning, comparative biology and taxonomic classification.</title>
        <authorList>
            <person name="Goeker M."/>
        </authorList>
    </citation>
    <scope>NUCLEOTIDE SEQUENCE [LARGE SCALE GENOMIC DNA]</scope>
    <source>
        <strain evidence="3 4">DSM 23491</strain>
    </source>
</reference>
<sequence>MKLLGKFLLCSILILSGTSAMQSNHVKAEASQVAIMLDGYPLPFPVQPAVIHGTTMVPFRAISEALGITVTWNQAEHKITAFKKNDEGTQQVVLTLGSKNAIVNRNTVTLAAAPQTIQSNTMIPLSFFSQQFGATVAWDSQTRTVSITSPKEKMYTLGFYALSSFNERSLISDFNSVAYGWSRIDANGQFTLEGKDYKWPQAAGEVTPESIIQDTSQQGAEPYLMVYSVDSNHELTKILEDENLQKQTISSIVNTATDKGFKGIVLDFEGLGLSGDKVKARSDYNSFIKRMSEEAHGANLKLSVVLHPLNSSYSGYDYQTLGKLADDLIIMAYAYEDEKSPEPLNKVDEAIRLALKETSKDKLILGISLASENATSVNSKVGLAKRYHLKGVAVWRLGLIGQAAWSEMNHSVIKE</sequence>
<feature type="chain" id="PRO_5046936919" evidence="1">
    <location>
        <begin position="23"/>
        <end position="415"/>
    </location>
</feature>